<dbReference type="EMBL" id="JADYXP020000009">
    <property type="protein sequence ID" value="KAL0116908.1"/>
    <property type="molecule type" value="Genomic_DNA"/>
</dbReference>
<feature type="compositionally biased region" description="Basic and acidic residues" evidence="1">
    <location>
        <begin position="102"/>
        <end position="116"/>
    </location>
</feature>
<proteinExistence type="predicted"/>
<feature type="region of interest" description="Disordered" evidence="1">
    <location>
        <begin position="90"/>
        <end position="117"/>
    </location>
</feature>
<reference evidence="2 3" key="1">
    <citation type="submission" date="2023-03" db="EMBL/GenBank/DDBJ databases">
        <title>High recombination rates correlate with genetic variation in Cardiocondyla obscurior ants.</title>
        <authorList>
            <person name="Errbii M."/>
        </authorList>
    </citation>
    <scope>NUCLEOTIDE SEQUENCE [LARGE SCALE GENOMIC DNA]</scope>
    <source>
        <strain evidence="2">Alpha-2009</strain>
        <tissue evidence="2">Whole body</tissue>
    </source>
</reference>
<name>A0AAW2FM58_9HYME</name>
<accession>A0AAW2FM58</accession>
<evidence type="ECO:0000256" key="1">
    <source>
        <dbReference type="SAM" id="MobiDB-lite"/>
    </source>
</evidence>
<comment type="caution">
    <text evidence="2">The sequence shown here is derived from an EMBL/GenBank/DDBJ whole genome shotgun (WGS) entry which is preliminary data.</text>
</comment>
<dbReference type="Proteomes" id="UP001430953">
    <property type="component" value="Unassembled WGS sequence"/>
</dbReference>
<protein>
    <submittedName>
        <fullName evidence="2">Uncharacterized protein</fullName>
    </submittedName>
</protein>
<dbReference type="AlphaFoldDB" id="A0AAW2FM58"/>
<evidence type="ECO:0000313" key="2">
    <source>
        <dbReference type="EMBL" id="KAL0116908.1"/>
    </source>
</evidence>
<gene>
    <name evidence="2" type="ORF">PUN28_010050</name>
</gene>
<sequence length="126" mass="14538">MPTNAGICHPLLSTLLQYVQCIDYNTVSETRLIRNREDWYRAFLSEEKSNFSARRDILIDYISCILENSSINSRISKATERPKTLTSSLARTEAVKRKRGGRRWDEGQRKSRDKCGSELAIKPVEK</sequence>
<evidence type="ECO:0000313" key="3">
    <source>
        <dbReference type="Proteomes" id="UP001430953"/>
    </source>
</evidence>
<organism evidence="2 3">
    <name type="scientific">Cardiocondyla obscurior</name>
    <dbReference type="NCBI Taxonomy" id="286306"/>
    <lineage>
        <taxon>Eukaryota</taxon>
        <taxon>Metazoa</taxon>
        <taxon>Ecdysozoa</taxon>
        <taxon>Arthropoda</taxon>
        <taxon>Hexapoda</taxon>
        <taxon>Insecta</taxon>
        <taxon>Pterygota</taxon>
        <taxon>Neoptera</taxon>
        <taxon>Endopterygota</taxon>
        <taxon>Hymenoptera</taxon>
        <taxon>Apocrita</taxon>
        <taxon>Aculeata</taxon>
        <taxon>Formicoidea</taxon>
        <taxon>Formicidae</taxon>
        <taxon>Myrmicinae</taxon>
        <taxon>Cardiocondyla</taxon>
    </lineage>
</organism>
<keyword evidence="3" id="KW-1185">Reference proteome</keyword>